<keyword evidence="2" id="KW-0378">Hydrolase</keyword>
<protein>
    <submittedName>
        <fullName evidence="2">Predicted HD superfamily hydrolase</fullName>
    </submittedName>
</protein>
<dbReference type="Gene3D" id="1.10.3210.10">
    <property type="entry name" value="Hypothetical protein af1432"/>
    <property type="match status" value="1"/>
</dbReference>
<accession>A0A378NW70</accession>
<dbReference type="InterPro" id="IPR006674">
    <property type="entry name" value="HD_domain"/>
</dbReference>
<dbReference type="SUPFAM" id="SSF109604">
    <property type="entry name" value="HD-domain/PDEase-like"/>
    <property type="match status" value="1"/>
</dbReference>
<dbReference type="InterPro" id="IPR006675">
    <property type="entry name" value="HDIG_dom"/>
</dbReference>
<sequence length="281" mass="32820">MMNDIAKMQELWQEMSSWMTTYMKSFYSPEVAKTAKSHLEIKSAKTIFFDDAQIVDGIILKEKHTWMVVKNCENLAKHLNLNEHDSLLAKMIGLFHDVGRFYQFTVYRTFNDALSENHAKLGLKVIKDLPFMAKLDEEDLATLKFAIGNHNAKEIAPTENQRHLAFAKLIRDADKIDIYRVLKPFLGPTDGTGCSPDFVDLFVAGKQCDYTKMRTQDDRKLVRLMWVYDVYFAWSLQQIVEQNYIEDIINNLVQDEKMMQGITRLRNYIQEKLQTKDIWQG</sequence>
<feature type="domain" description="HD" evidence="1">
    <location>
        <begin position="63"/>
        <end position="177"/>
    </location>
</feature>
<dbReference type="GO" id="GO:0016787">
    <property type="term" value="F:hydrolase activity"/>
    <property type="evidence" value="ECO:0007669"/>
    <property type="project" value="UniProtKB-KW"/>
</dbReference>
<dbReference type="NCBIfam" id="TIGR00277">
    <property type="entry name" value="HDIG"/>
    <property type="match status" value="1"/>
</dbReference>
<reference evidence="2 3" key="1">
    <citation type="submission" date="2018-06" db="EMBL/GenBank/DDBJ databases">
        <authorList>
            <consortium name="Pathogen Informatics"/>
            <person name="Doyle S."/>
        </authorList>
    </citation>
    <scope>NUCLEOTIDE SEQUENCE [LARGE SCALE GENOMIC DNA]</scope>
    <source>
        <strain evidence="2 3">NCTC10571</strain>
    </source>
</reference>
<gene>
    <name evidence="2" type="ORF">NCTC10571_02306</name>
</gene>
<dbReference type="CDD" id="cd00077">
    <property type="entry name" value="HDc"/>
    <property type="match status" value="1"/>
</dbReference>
<dbReference type="RefSeq" id="WP_115152191.1">
    <property type="nucleotide sequence ID" value="NZ_UGPP01000001.1"/>
</dbReference>
<evidence type="ECO:0000259" key="1">
    <source>
        <dbReference type="Pfam" id="PF01966"/>
    </source>
</evidence>
<evidence type="ECO:0000313" key="3">
    <source>
        <dbReference type="Proteomes" id="UP000255234"/>
    </source>
</evidence>
<name>A0A378NW70_9FIRM</name>
<proteinExistence type="predicted"/>
<dbReference type="EMBL" id="UGPP01000001">
    <property type="protein sequence ID" value="STY72116.1"/>
    <property type="molecule type" value="Genomic_DNA"/>
</dbReference>
<dbReference type="STRING" id="1122216.GCA_000423385_00675"/>
<dbReference type="InterPro" id="IPR003607">
    <property type="entry name" value="HD/PDEase_dom"/>
</dbReference>
<dbReference type="AlphaFoldDB" id="A0A378NW70"/>
<dbReference type="Proteomes" id="UP000255234">
    <property type="component" value="Unassembled WGS sequence"/>
</dbReference>
<dbReference type="Pfam" id="PF01966">
    <property type="entry name" value="HD"/>
    <property type="match status" value="1"/>
</dbReference>
<organism evidence="2 3">
    <name type="scientific">Megamonas hypermegale</name>
    <dbReference type="NCBI Taxonomy" id="158847"/>
    <lineage>
        <taxon>Bacteria</taxon>
        <taxon>Bacillati</taxon>
        <taxon>Bacillota</taxon>
        <taxon>Negativicutes</taxon>
        <taxon>Selenomonadales</taxon>
        <taxon>Selenomonadaceae</taxon>
        <taxon>Megamonas</taxon>
    </lineage>
</organism>
<evidence type="ECO:0000313" key="2">
    <source>
        <dbReference type="EMBL" id="STY72116.1"/>
    </source>
</evidence>